<proteinExistence type="predicted"/>
<dbReference type="KEGG" id="muc:MuYL_2433"/>
<evidence type="ECO:0000313" key="2">
    <source>
        <dbReference type="EMBL" id="ASU34320.1"/>
    </source>
</evidence>
<accession>A0A223NX03</accession>
<dbReference type="PANTHER" id="PTHR32060">
    <property type="entry name" value="TAIL-SPECIFIC PROTEASE"/>
    <property type="match status" value="1"/>
</dbReference>
<dbReference type="GO" id="GO:0030288">
    <property type="term" value="C:outer membrane-bounded periplasmic space"/>
    <property type="evidence" value="ECO:0007669"/>
    <property type="project" value="TreeGrafter"/>
</dbReference>
<dbReference type="Proteomes" id="UP000215002">
    <property type="component" value="Chromosome"/>
</dbReference>
<dbReference type="Gene3D" id="3.30.750.170">
    <property type="match status" value="1"/>
</dbReference>
<dbReference type="GO" id="GO:0006508">
    <property type="term" value="P:proteolysis"/>
    <property type="evidence" value="ECO:0007669"/>
    <property type="project" value="InterPro"/>
</dbReference>
<evidence type="ECO:0000259" key="1">
    <source>
        <dbReference type="Pfam" id="PF03572"/>
    </source>
</evidence>
<dbReference type="InterPro" id="IPR036034">
    <property type="entry name" value="PDZ_sf"/>
</dbReference>
<reference evidence="2 3" key="1">
    <citation type="submission" date="2017-08" db="EMBL/GenBank/DDBJ databases">
        <title>Complete genome sequence of Mucilaginibacter sp. strain BJC16-A31.</title>
        <authorList>
            <consortium name="Henan University of Science and Technology"/>
            <person name="You X."/>
        </authorList>
    </citation>
    <scope>NUCLEOTIDE SEQUENCE [LARGE SCALE GENOMIC DNA]</scope>
    <source>
        <strain evidence="2 3">BJC16-A31</strain>
    </source>
</reference>
<dbReference type="AlphaFoldDB" id="A0A223NX03"/>
<dbReference type="GO" id="GO:0004175">
    <property type="term" value="F:endopeptidase activity"/>
    <property type="evidence" value="ECO:0007669"/>
    <property type="project" value="TreeGrafter"/>
</dbReference>
<dbReference type="InterPro" id="IPR029045">
    <property type="entry name" value="ClpP/crotonase-like_dom_sf"/>
</dbReference>
<keyword evidence="3" id="KW-1185">Reference proteome</keyword>
<dbReference type="OrthoDB" id="7168509at2"/>
<sequence>MKKIFYLFILVAAAGLSSCKKDKKTTTTDSNQPSKQGTALQLAQDSLYLYAKEAYLWNDQLPTYATFKPRSFTNASDKTALDNEMDALSQYAINPDGGKPYEYYIYDPGRAKYSFIDDGTETGALNGIKGDFGIDYNYWLVDDIRITYVYPGSPAGLAGLKRGYQIVSINDNTSLSYDGVSGGKTYGDGSGKNINFVYNAIFQSSSIKMTVKRPDGTTLSVNFSTGSYAVNPVLKDTVIDAGAGHKIGYFVFNSFTSDANADPKLDAVFSKFTTQGITDLVVDLRYNGGGYVSTAEYLDNLIVPPSKNGTNMYKTYFNSILSANKETLLVNQVRKDDNGNVYNLSQIDYSLNSQYNTPNFVKKGSLNIPRVFFIIGGGTASASELTINNLRPVMDVQFVGETSYGKPVGFFDIQINKYTMFTPEFSTKNSAGQGDYYNGMTPNTANYPGIADYDGIDKDFGDPTENLFAHIIAKVKTGTYSLPTKVTQSISSNPRAFSLEQSRDKTMQLNKNKFTGMIFNSKKVKLKK</sequence>
<dbReference type="CDD" id="cd07561">
    <property type="entry name" value="Peptidase_S41_CPP_like"/>
    <property type="match status" value="1"/>
</dbReference>
<dbReference type="PANTHER" id="PTHR32060:SF30">
    <property type="entry name" value="CARBOXY-TERMINAL PROCESSING PROTEASE CTPA"/>
    <property type="match status" value="1"/>
</dbReference>
<dbReference type="RefSeq" id="WP_094570684.1">
    <property type="nucleotide sequence ID" value="NZ_CP022743.1"/>
</dbReference>
<dbReference type="EMBL" id="CP022743">
    <property type="protein sequence ID" value="ASU34320.1"/>
    <property type="molecule type" value="Genomic_DNA"/>
</dbReference>
<dbReference type="GO" id="GO:0008236">
    <property type="term" value="F:serine-type peptidase activity"/>
    <property type="evidence" value="ECO:0007669"/>
    <property type="project" value="InterPro"/>
</dbReference>
<gene>
    <name evidence="2" type="ORF">MuYL_2433</name>
</gene>
<dbReference type="SUPFAM" id="SSF50156">
    <property type="entry name" value="PDZ domain-like"/>
    <property type="match status" value="1"/>
</dbReference>
<dbReference type="Gene3D" id="2.30.42.10">
    <property type="match status" value="1"/>
</dbReference>
<dbReference type="InterPro" id="IPR005151">
    <property type="entry name" value="Tail-specific_protease"/>
</dbReference>
<feature type="domain" description="Tail specific protease" evidence="1">
    <location>
        <begin position="246"/>
        <end position="421"/>
    </location>
</feature>
<dbReference type="PROSITE" id="PS51257">
    <property type="entry name" value="PROKAR_LIPOPROTEIN"/>
    <property type="match status" value="1"/>
</dbReference>
<dbReference type="Gene3D" id="3.90.226.10">
    <property type="entry name" value="2-enoyl-CoA Hydratase, Chain A, domain 1"/>
    <property type="match status" value="1"/>
</dbReference>
<evidence type="ECO:0000313" key="3">
    <source>
        <dbReference type="Proteomes" id="UP000215002"/>
    </source>
</evidence>
<dbReference type="Pfam" id="PF03572">
    <property type="entry name" value="Peptidase_S41"/>
    <property type="match status" value="1"/>
</dbReference>
<protein>
    <recommendedName>
        <fullName evidence="1">Tail specific protease domain-containing protein</fullName>
    </recommendedName>
</protein>
<organism evidence="2 3">
    <name type="scientific">Mucilaginibacter xinganensis</name>
    <dbReference type="NCBI Taxonomy" id="1234841"/>
    <lineage>
        <taxon>Bacteria</taxon>
        <taxon>Pseudomonadati</taxon>
        <taxon>Bacteroidota</taxon>
        <taxon>Sphingobacteriia</taxon>
        <taxon>Sphingobacteriales</taxon>
        <taxon>Sphingobacteriaceae</taxon>
        <taxon>Mucilaginibacter</taxon>
    </lineage>
</organism>
<name>A0A223NX03_9SPHI</name>
<dbReference type="SUPFAM" id="SSF52096">
    <property type="entry name" value="ClpP/crotonase"/>
    <property type="match status" value="1"/>
</dbReference>
<dbReference type="GO" id="GO:0007165">
    <property type="term" value="P:signal transduction"/>
    <property type="evidence" value="ECO:0007669"/>
    <property type="project" value="TreeGrafter"/>
</dbReference>